<dbReference type="SUPFAM" id="SSF103088">
    <property type="entry name" value="OmpA-like"/>
    <property type="match status" value="1"/>
</dbReference>
<keyword evidence="6" id="KW-0732">Signal</keyword>
<name>A0ABY7TJT5_9SPHN</name>
<feature type="chain" id="PRO_5046841107" evidence="6">
    <location>
        <begin position="20"/>
        <end position="190"/>
    </location>
</feature>
<dbReference type="InterPro" id="IPR036737">
    <property type="entry name" value="OmpA-like_sf"/>
</dbReference>
<accession>A0ABY7TJT5</accession>
<dbReference type="InterPro" id="IPR006665">
    <property type="entry name" value="OmpA-like"/>
</dbReference>
<dbReference type="CDD" id="cd07185">
    <property type="entry name" value="OmpA_C-like"/>
    <property type="match status" value="1"/>
</dbReference>
<feature type="signal peptide" evidence="6">
    <location>
        <begin position="1"/>
        <end position="19"/>
    </location>
</feature>
<dbReference type="Proteomes" id="UP001220395">
    <property type="component" value="Chromosome"/>
</dbReference>
<dbReference type="EMBL" id="CP117411">
    <property type="protein sequence ID" value="WCT73193.1"/>
    <property type="molecule type" value="Genomic_DNA"/>
</dbReference>
<dbReference type="InterPro" id="IPR006664">
    <property type="entry name" value="OMP_bac"/>
</dbReference>
<feature type="region of interest" description="Disordered" evidence="5">
    <location>
        <begin position="154"/>
        <end position="190"/>
    </location>
</feature>
<evidence type="ECO:0000256" key="5">
    <source>
        <dbReference type="SAM" id="MobiDB-lite"/>
    </source>
</evidence>
<proteinExistence type="predicted"/>
<gene>
    <name evidence="8" type="ORF">PQ455_16465</name>
</gene>
<evidence type="ECO:0000256" key="6">
    <source>
        <dbReference type="SAM" id="SignalP"/>
    </source>
</evidence>
<evidence type="ECO:0000256" key="4">
    <source>
        <dbReference type="PROSITE-ProRule" id="PRU00473"/>
    </source>
</evidence>
<dbReference type="PANTHER" id="PTHR30329:SF21">
    <property type="entry name" value="LIPOPROTEIN YIAD-RELATED"/>
    <property type="match status" value="1"/>
</dbReference>
<feature type="region of interest" description="Disordered" evidence="5">
    <location>
        <begin position="15"/>
        <end position="49"/>
    </location>
</feature>
<dbReference type="PRINTS" id="PR01021">
    <property type="entry name" value="OMPADOMAIN"/>
</dbReference>
<protein>
    <submittedName>
        <fullName evidence="8">OmpA family protein</fullName>
    </submittedName>
</protein>
<evidence type="ECO:0000256" key="3">
    <source>
        <dbReference type="ARBA" id="ARBA00023237"/>
    </source>
</evidence>
<dbReference type="PROSITE" id="PS51123">
    <property type="entry name" value="OMPA_2"/>
    <property type="match status" value="1"/>
</dbReference>
<dbReference type="Pfam" id="PF00691">
    <property type="entry name" value="OmpA"/>
    <property type="match status" value="1"/>
</dbReference>
<feature type="domain" description="OmpA-like" evidence="7">
    <location>
        <begin position="68"/>
        <end position="190"/>
    </location>
</feature>
<keyword evidence="3" id="KW-0998">Cell outer membrane</keyword>
<keyword evidence="9" id="KW-1185">Reference proteome</keyword>
<dbReference type="InterPro" id="IPR050330">
    <property type="entry name" value="Bact_OuterMem_StrucFunc"/>
</dbReference>
<dbReference type="PANTHER" id="PTHR30329">
    <property type="entry name" value="STATOR ELEMENT OF FLAGELLAR MOTOR COMPLEX"/>
    <property type="match status" value="1"/>
</dbReference>
<evidence type="ECO:0000313" key="8">
    <source>
        <dbReference type="EMBL" id="WCT73193.1"/>
    </source>
</evidence>
<sequence>MRRLAATAALAALAGCSDPAPQPAPQAPVEPAATPAAPPPAPPSGAGLTAAVSPLTADVSGLNVRITDTATIVDLPTDTLFAFDSAELGPDAAENLGKAADAIRRGAPGPVTIIGHTDGKGSDSYNQPLSERRAQAVAQWMKGQVGVRQRQFLVSGKGKSAPLAPNTKADGSDDPAGRAKNRRVEIIIPR</sequence>
<evidence type="ECO:0000256" key="1">
    <source>
        <dbReference type="ARBA" id="ARBA00004442"/>
    </source>
</evidence>
<dbReference type="Gene3D" id="3.30.1330.60">
    <property type="entry name" value="OmpA-like domain"/>
    <property type="match status" value="1"/>
</dbReference>
<evidence type="ECO:0000259" key="7">
    <source>
        <dbReference type="PROSITE" id="PS51123"/>
    </source>
</evidence>
<dbReference type="RefSeq" id="WP_273687234.1">
    <property type="nucleotide sequence ID" value="NZ_CP117411.1"/>
</dbReference>
<dbReference type="PROSITE" id="PS51257">
    <property type="entry name" value="PROKAR_LIPOPROTEIN"/>
    <property type="match status" value="1"/>
</dbReference>
<comment type="subcellular location">
    <subcellularLocation>
        <location evidence="1">Cell outer membrane</location>
    </subcellularLocation>
</comment>
<evidence type="ECO:0000313" key="9">
    <source>
        <dbReference type="Proteomes" id="UP001220395"/>
    </source>
</evidence>
<keyword evidence="2 4" id="KW-0472">Membrane</keyword>
<organism evidence="8 9">
    <name type="scientific">Sphingomonas naphthae</name>
    <dbReference type="NCBI Taxonomy" id="1813468"/>
    <lineage>
        <taxon>Bacteria</taxon>
        <taxon>Pseudomonadati</taxon>
        <taxon>Pseudomonadota</taxon>
        <taxon>Alphaproteobacteria</taxon>
        <taxon>Sphingomonadales</taxon>
        <taxon>Sphingomonadaceae</taxon>
        <taxon>Sphingomonas</taxon>
    </lineage>
</organism>
<reference evidence="8 9" key="1">
    <citation type="submission" date="2023-02" db="EMBL/GenBank/DDBJ databases">
        <title>Genome sequence of Sphingomonas naphthae.</title>
        <authorList>
            <person name="Kim S."/>
            <person name="Heo J."/>
            <person name="Kwon S.-W."/>
        </authorList>
    </citation>
    <scope>NUCLEOTIDE SEQUENCE [LARGE SCALE GENOMIC DNA]</scope>
    <source>
        <strain evidence="8 9">KACC 18716</strain>
    </source>
</reference>
<evidence type="ECO:0000256" key="2">
    <source>
        <dbReference type="ARBA" id="ARBA00023136"/>
    </source>
</evidence>